<reference evidence="1" key="1">
    <citation type="submission" date="2022-07" db="EMBL/GenBank/DDBJ databases">
        <title>Genome Sequence of Phlebia brevispora.</title>
        <authorList>
            <person name="Buettner E."/>
        </authorList>
    </citation>
    <scope>NUCLEOTIDE SEQUENCE</scope>
    <source>
        <strain evidence="1">MPL23</strain>
    </source>
</reference>
<name>A0ACC1T6F0_9APHY</name>
<dbReference type="Proteomes" id="UP001148662">
    <property type="component" value="Unassembled WGS sequence"/>
</dbReference>
<sequence>MIQDEESSSEDEDSHSQATVLLAAPEPEPVPQPEQTHGRSIPAISQAILLPTRSGRVRRAPRGFQDLVPSARPGQLEYRHVIQLAPPSPARSPSPQPEEVASSQETECDHSEEGFDVYETKPDVFCVFRRYLNGMPSRDPEDEDIHDDRVDSNNIVTITPMLKQYETPLRSFAIVDDKGTPVKWFAPFINPSAFRLMWWAYTGANSKCHDEMHRLVHQVIRAKDFKPDDLENFSMTAEERRLDRSLLSTENLVWQGWKTQSVEIPLPKERVKYRSEGDAPKFTVSGILTRSLTSIMSSTCTEKTGRELNYDGYKLLYRDSDANRSFMPELERLYCETYDSDAYLEEEAKVRSQPRNPEDDPSIPYCIFTYNNYSDNTHLTNFGVASLWPAYSYPGNMSKYKRMKGNSFCANHIAYAPTLPDTIQDAYKETYGEAATGQVLRFCKVELTRAVWLLLLDDEFMYAYRHGRLEQCADGILRRMFPRLFAHSADYPERVLLLALRFLAQCPCPTCLTEKKYIPQMGLKTDERRRNNHRQDDPWVHNLIQRARKLIFEKGLSIHSTRVEALLKDTSLLPLRNAFSTRLVEFGVNSYHLFPPDVMHELELGVGKSLTVHILRVLHAIPGDHITELNERFRAVPTFGNTTIRRFGINVSGLKKLAARDYEDILQCIIPCLEGLLPPDLDKIVADMLFFLLLFHALAKMRLHRESTVRIMESVVRHLGKAVRVFAKKSKKYPTKELPNEVAARGRREIRAAKQKTQNSETFADRAPQQAPSRLQAKLKFLNLSTFKWHNLPHYPWWIRRIGALDGYSTQAGEGEHKRCKKFYSMTNKNNHEPQIATKERREHALRKLKEQDEEVIKARNEAQEGGTTETGEKRKRGRPHKVKHFAFDLEDKEEMPQLQPERHHQIAESQQFPIDIKQYAYQHRDDPAMRHFVCDLKDHLLSRLRGHTFNGGEHEFTDEDRAQITIRKDRIYRHMTLRVNYTTYDMRREQDSINPRTHPDIMVLNPGEDDIPKEKQHPYWYARVVGIFHANVQYTDQDATTHDTQRVEFLWVRWFGYDFERPGGFKTLRLHRVGFVPENILGAFGFLDPSVVIRSVHLIGAFAYGRIGDLMGPSIVRQYQEEDDDQDWRYLYVNMFVDRDMILRYLGGGVGHLILRGIVRIAEAMQALIDADALDMYGEEDEEDMDNILVEEDEDDCEEEDEDEDEEGMEEDMEPQEYKTASFWAHLASSCKPLQDRPRHLLLNDRLREAIPTPIPNWRVCQTRGSIRADSHVLQALIGFPGYCRDPKLSPAFNYFADDDEGAHRHEYGGAFNSTTPSLTRR</sequence>
<evidence type="ECO:0000313" key="1">
    <source>
        <dbReference type="EMBL" id="KAJ3554423.1"/>
    </source>
</evidence>
<dbReference type="EMBL" id="JANHOG010000431">
    <property type="protein sequence ID" value="KAJ3554423.1"/>
    <property type="molecule type" value="Genomic_DNA"/>
</dbReference>
<gene>
    <name evidence="1" type="ORF">NM688_g3120</name>
</gene>
<organism evidence="1 2">
    <name type="scientific">Phlebia brevispora</name>
    <dbReference type="NCBI Taxonomy" id="194682"/>
    <lineage>
        <taxon>Eukaryota</taxon>
        <taxon>Fungi</taxon>
        <taxon>Dikarya</taxon>
        <taxon>Basidiomycota</taxon>
        <taxon>Agaricomycotina</taxon>
        <taxon>Agaricomycetes</taxon>
        <taxon>Polyporales</taxon>
        <taxon>Meruliaceae</taxon>
        <taxon>Phlebia</taxon>
    </lineage>
</organism>
<keyword evidence="2" id="KW-1185">Reference proteome</keyword>
<accession>A0ACC1T6F0</accession>
<evidence type="ECO:0000313" key="2">
    <source>
        <dbReference type="Proteomes" id="UP001148662"/>
    </source>
</evidence>
<comment type="caution">
    <text evidence="1">The sequence shown here is derived from an EMBL/GenBank/DDBJ whole genome shotgun (WGS) entry which is preliminary data.</text>
</comment>
<proteinExistence type="predicted"/>
<protein>
    <submittedName>
        <fullName evidence="1">Uncharacterized protein</fullName>
    </submittedName>
</protein>